<dbReference type="PANTHER" id="PTHR13759">
    <property type="entry name" value="TWINFILIN"/>
    <property type="match status" value="1"/>
</dbReference>
<dbReference type="GO" id="GO:0051015">
    <property type="term" value="F:actin filament binding"/>
    <property type="evidence" value="ECO:0007669"/>
    <property type="project" value="TreeGrafter"/>
</dbReference>
<keyword evidence="3" id="KW-0963">Cytoplasm</keyword>
<protein>
    <recommendedName>
        <fullName evidence="9">ADF-H domain-containing protein</fullName>
    </recommendedName>
</protein>
<gene>
    <name evidence="11" type="ORF">FNF28_02148</name>
    <name evidence="10" type="ORF">FNF31_00628</name>
</gene>
<dbReference type="Proteomes" id="UP000325113">
    <property type="component" value="Unassembled WGS sequence"/>
</dbReference>
<feature type="domain" description="ADF-H" evidence="9">
    <location>
        <begin position="186"/>
        <end position="322"/>
    </location>
</feature>
<evidence type="ECO:0000256" key="3">
    <source>
        <dbReference type="ARBA" id="ARBA00022490"/>
    </source>
</evidence>
<dbReference type="GO" id="GO:0003785">
    <property type="term" value="F:actin monomer binding"/>
    <property type="evidence" value="ECO:0007669"/>
    <property type="project" value="TreeGrafter"/>
</dbReference>
<keyword evidence="6" id="KW-0206">Cytoskeleton</keyword>
<feature type="region of interest" description="Disordered" evidence="8">
    <location>
        <begin position="346"/>
        <end position="365"/>
    </location>
</feature>
<dbReference type="EMBL" id="VLTM01000003">
    <property type="protein sequence ID" value="KAA0168130.1"/>
    <property type="molecule type" value="Genomic_DNA"/>
</dbReference>
<reference evidence="12 13" key="1">
    <citation type="submission" date="2019-07" db="EMBL/GenBank/DDBJ databases">
        <title>Genomes of Cafeteria roenbergensis.</title>
        <authorList>
            <person name="Fischer M.G."/>
            <person name="Hackl T."/>
            <person name="Roman M."/>
        </authorList>
    </citation>
    <scope>NUCLEOTIDE SEQUENCE [LARGE SCALE GENOMIC DNA]</scope>
    <source>
        <strain evidence="10 13">Cflag</strain>
        <strain evidence="11 12">RCC970-E3</strain>
    </source>
</reference>
<comment type="subunit">
    <text evidence="7">Interacts with G-actin; ADP-actin form.</text>
</comment>
<evidence type="ECO:0000313" key="13">
    <source>
        <dbReference type="Proteomes" id="UP000325113"/>
    </source>
</evidence>
<evidence type="ECO:0000256" key="4">
    <source>
        <dbReference type="ARBA" id="ARBA00022737"/>
    </source>
</evidence>
<dbReference type="GO" id="GO:0005884">
    <property type="term" value="C:actin filament"/>
    <property type="evidence" value="ECO:0007669"/>
    <property type="project" value="TreeGrafter"/>
</dbReference>
<accession>A0A5A8DXR7</accession>
<sequence>MVTANLTVTAELEAALALATAEDAPRAIEVVVDPAALTLSPGQITAATESSVEDDYAASIAPECAEGSAPRIWLLRLSPTAWSSVLFVPDDAAVRLKLLFASSLQQVRELLAKHVTLEAGGFRASDSSEASASAFAAWRNREHGSRELMTDAEKIRAALAAEELAEAAAASSAAPAAPRGGIVPFRVSDELIPALRRFAGGSAAVLVVRLDLEKEEMGCAAESAEPGAPFVEEAVAAGGPCFLLLSRAALLALAPPDAAPPAPATGSPPGCALVYFCPDDAPVRARMTNSTAKSTLVQQAKYEAGVEAAAALEVGSVAELREDVARMLAEQAEAAAAAGQVSLATGAAAPSASFAKPSRPGRRRK</sequence>
<evidence type="ECO:0000256" key="2">
    <source>
        <dbReference type="ARBA" id="ARBA00009557"/>
    </source>
</evidence>
<evidence type="ECO:0000256" key="6">
    <source>
        <dbReference type="ARBA" id="ARBA00023212"/>
    </source>
</evidence>
<evidence type="ECO:0000313" key="11">
    <source>
        <dbReference type="EMBL" id="KAA0169367.1"/>
    </source>
</evidence>
<evidence type="ECO:0000256" key="8">
    <source>
        <dbReference type="SAM" id="MobiDB-lite"/>
    </source>
</evidence>
<comment type="caution">
    <text evidence="11">The sequence shown here is derived from an EMBL/GenBank/DDBJ whole genome shotgun (WGS) entry which is preliminary data.</text>
</comment>
<name>A0A5A8DXR7_CAFRO</name>
<evidence type="ECO:0000313" key="10">
    <source>
        <dbReference type="EMBL" id="KAA0168130.1"/>
    </source>
</evidence>
<dbReference type="Gene3D" id="3.40.20.10">
    <property type="entry name" value="Severin"/>
    <property type="match status" value="2"/>
</dbReference>
<keyword evidence="4" id="KW-0677">Repeat</keyword>
<keyword evidence="5" id="KW-0009">Actin-binding</keyword>
<dbReference type="GO" id="GO:0005737">
    <property type="term" value="C:cytoplasm"/>
    <property type="evidence" value="ECO:0007669"/>
    <property type="project" value="TreeGrafter"/>
</dbReference>
<comment type="subcellular location">
    <subcellularLocation>
        <location evidence="1">Cytoplasm</location>
        <location evidence="1">Cytoskeleton</location>
    </subcellularLocation>
</comment>
<dbReference type="InterPro" id="IPR029006">
    <property type="entry name" value="ADF-H/Gelsolin-like_dom_sf"/>
</dbReference>
<organism evidence="11 12">
    <name type="scientific">Cafeteria roenbergensis</name>
    <name type="common">Marine flagellate</name>
    <dbReference type="NCBI Taxonomy" id="33653"/>
    <lineage>
        <taxon>Eukaryota</taxon>
        <taxon>Sar</taxon>
        <taxon>Stramenopiles</taxon>
        <taxon>Bigyra</taxon>
        <taxon>Opalozoa</taxon>
        <taxon>Bicosoecida</taxon>
        <taxon>Cafeteriaceae</taxon>
        <taxon>Cafeteria</taxon>
    </lineage>
</organism>
<dbReference type="GO" id="GO:0030042">
    <property type="term" value="P:actin filament depolymerization"/>
    <property type="evidence" value="ECO:0007669"/>
    <property type="project" value="TreeGrafter"/>
</dbReference>
<dbReference type="InterPro" id="IPR028458">
    <property type="entry name" value="Twinfilin"/>
</dbReference>
<dbReference type="InterPro" id="IPR002108">
    <property type="entry name" value="ADF-H"/>
</dbReference>
<evidence type="ECO:0000256" key="5">
    <source>
        <dbReference type="ARBA" id="ARBA00023203"/>
    </source>
</evidence>
<dbReference type="EMBL" id="VLTL01000023">
    <property type="protein sequence ID" value="KAA0169367.1"/>
    <property type="molecule type" value="Genomic_DNA"/>
</dbReference>
<evidence type="ECO:0000259" key="9">
    <source>
        <dbReference type="Pfam" id="PF00241"/>
    </source>
</evidence>
<dbReference type="PANTHER" id="PTHR13759:SF1">
    <property type="entry name" value="TWINFILIN"/>
    <property type="match status" value="1"/>
</dbReference>
<dbReference type="GO" id="GO:0051016">
    <property type="term" value="P:barbed-end actin filament capping"/>
    <property type="evidence" value="ECO:0007669"/>
    <property type="project" value="TreeGrafter"/>
</dbReference>
<dbReference type="Proteomes" id="UP000324907">
    <property type="component" value="Unassembled WGS sequence"/>
</dbReference>
<dbReference type="SUPFAM" id="SSF55753">
    <property type="entry name" value="Actin depolymerizing proteins"/>
    <property type="match status" value="2"/>
</dbReference>
<evidence type="ECO:0000256" key="1">
    <source>
        <dbReference type="ARBA" id="ARBA00004245"/>
    </source>
</evidence>
<dbReference type="AlphaFoldDB" id="A0A5A8DXR7"/>
<evidence type="ECO:0000256" key="7">
    <source>
        <dbReference type="ARBA" id="ARBA00038532"/>
    </source>
</evidence>
<feature type="compositionally biased region" description="Low complexity" evidence="8">
    <location>
        <begin position="346"/>
        <end position="358"/>
    </location>
</feature>
<evidence type="ECO:0000313" key="12">
    <source>
        <dbReference type="Proteomes" id="UP000324907"/>
    </source>
</evidence>
<comment type="similarity">
    <text evidence="2">Belongs to the actin-binding proteins ADF family. Twinfilin subfamily.</text>
</comment>
<proteinExistence type="inferred from homology"/>
<dbReference type="Pfam" id="PF00241">
    <property type="entry name" value="Cofilin_ADF"/>
    <property type="match status" value="1"/>
</dbReference>